<keyword evidence="1" id="KW-0732">Signal</keyword>
<evidence type="ECO:0000313" key="3">
    <source>
        <dbReference type="Proteomes" id="UP001454036"/>
    </source>
</evidence>
<evidence type="ECO:0000313" key="2">
    <source>
        <dbReference type="EMBL" id="GAA0169242.1"/>
    </source>
</evidence>
<dbReference type="PANTHER" id="PTHR33710:SF71">
    <property type="entry name" value="ENDONUCLEASE_EXONUCLEASE_PHOSPHATASE DOMAIN-CONTAINING PROTEIN"/>
    <property type="match status" value="1"/>
</dbReference>
<dbReference type="Proteomes" id="UP001454036">
    <property type="component" value="Unassembled WGS sequence"/>
</dbReference>
<dbReference type="PANTHER" id="PTHR33710">
    <property type="entry name" value="BNAC02G09200D PROTEIN"/>
    <property type="match status" value="1"/>
</dbReference>
<protein>
    <submittedName>
        <fullName evidence="2">Uncharacterized protein</fullName>
    </submittedName>
</protein>
<sequence>MLCGILLVFMAIHTTNIEKTLGIQSQPTSSPTPTSQCFFVVTLIRNDNLIYEKLDQAMGNYEWLDSFSTSSCVGLPIQRSDHGPLIISTKNDKSSVPRPFRLEYFLTPT</sequence>
<dbReference type="EMBL" id="BAABME010006765">
    <property type="protein sequence ID" value="GAA0169242.1"/>
    <property type="molecule type" value="Genomic_DNA"/>
</dbReference>
<feature type="chain" id="PRO_5043954779" evidence="1">
    <location>
        <begin position="18"/>
        <end position="109"/>
    </location>
</feature>
<proteinExistence type="predicted"/>
<keyword evidence="3" id="KW-1185">Reference proteome</keyword>
<organism evidence="2 3">
    <name type="scientific">Lithospermum erythrorhizon</name>
    <name type="common">Purple gromwell</name>
    <name type="synonym">Lithospermum officinale var. erythrorhizon</name>
    <dbReference type="NCBI Taxonomy" id="34254"/>
    <lineage>
        <taxon>Eukaryota</taxon>
        <taxon>Viridiplantae</taxon>
        <taxon>Streptophyta</taxon>
        <taxon>Embryophyta</taxon>
        <taxon>Tracheophyta</taxon>
        <taxon>Spermatophyta</taxon>
        <taxon>Magnoliopsida</taxon>
        <taxon>eudicotyledons</taxon>
        <taxon>Gunneridae</taxon>
        <taxon>Pentapetalae</taxon>
        <taxon>asterids</taxon>
        <taxon>lamiids</taxon>
        <taxon>Boraginales</taxon>
        <taxon>Boraginaceae</taxon>
        <taxon>Boraginoideae</taxon>
        <taxon>Lithospermeae</taxon>
        <taxon>Lithospermum</taxon>
    </lineage>
</organism>
<reference evidence="2 3" key="1">
    <citation type="submission" date="2024-01" db="EMBL/GenBank/DDBJ databases">
        <title>The complete chloroplast genome sequence of Lithospermum erythrorhizon: insights into the phylogenetic relationship among Boraginaceae species and the maternal lineages of purple gromwells.</title>
        <authorList>
            <person name="Okada T."/>
            <person name="Watanabe K."/>
        </authorList>
    </citation>
    <scope>NUCLEOTIDE SEQUENCE [LARGE SCALE GENOMIC DNA]</scope>
</reference>
<feature type="signal peptide" evidence="1">
    <location>
        <begin position="1"/>
        <end position="17"/>
    </location>
</feature>
<name>A0AAV3R4E2_LITER</name>
<gene>
    <name evidence="2" type="ORF">LIER_23769</name>
</gene>
<dbReference type="AlphaFoldDB" id="A0AAV3R4E2"/>
<evidence type="ECO:0000256" key="1">
    <source>
        <dbReference type="SAM" id="SignalP"/>
    </source>
</evidence>
<comment type="caution">
    <text evidence="2">The sequence shown here is derived from an EMBL/GenBank/DDBJ whole genome shotgun (WGS) entry which is preliminary data.</text>
</comment>
<accession>A0AAV3R4E2</accession>